<keyword evidence="9 17" id="KW-0460">Magnesium</keyword>
<evidence type="ECO:0000256" key="1">
    <source>
        <dbReference type="ARBA" id="ARBA00001946"/>
    </source>
</evidence>
<keyword evidence="11 18" id="KW-1133">Transmembrane helix</keyword>
<dbReference type="NCBIfam" id="TIGR01494">
    <property type="entry name" value="ATPase_P-type"/>
    <property type="match status" value="2"/>
</dbReference>
<dbReference type="GO" id="GO:0005886">
    <property type="term" value="C:plasma membrane"/>
    <property type="evidence" value="ECO:0007669"/>
    <property type="project" value="TreeGrafter"/>
</dbReference>
<feature type="compositionally biased region" description="Polar residues" evidence="19">
    <location>
        <begin position="1610"/>
        <end position="1625"/>
    </location>
</feature>
<dbReference type="PANTHER" id="PTHR24092">
    <property type="entry name" value="PROBABLE PHOSPHOLIPID-TRANSPORTING ATPASE"/>
    <property type="match status" value="1"/>
</dbReference>
<dbReference type="GO" id="GO:0006890">
    <property type="term" value="P:retrograde vesicle-mediated transport, Golgi to endoplasmic reticulum"/>
    <property type="evidence" value="ECO:0007669"/>
    <property type="project" value="TreeGrafter"/>
</dbReference>
<comment type="caution">
    <text evidence="22">The sequence shown here is derived from an EMBL/GenBank/DDBJ whole genome shotgun (WGS) entry which is preliminary data.</text>
</comment>
<feature type="binding site" evidence="16">
    <location>
        <position position="709"/>
    </location>
    <ligand>
        <name>ATP</name>
        <dbReference type="ChEBI" id="CHEBI:30616"/>
    </ligand>
</feature>
<dbReference type="Proteomes" id="UP000466442">
    <property type="component" value="Linkage Group LG9"/>
</dbReference>
<dbReference type="EC" id="7.6.2.1" evidence="18"/>
<feature type="binding site" evidence="16">
    <location>
        <position position="600"/>
    </location>
    <ligand>
        <name>ATP</name>
        <dbReference type="ChEBI" id="CHEBI:30616"/>
    </ligand>
</feature>
<comment type="cofactor">
    <cofactor evidence="1 17">
        <name>Mg(2+)</name>
        <dbReference type="ChEBI" id="CHEBI:18420"/>
    </cofactor>
</comment>
<dbReference type="GO" id="GO:0005802">
    <property type="term" value="C:trans-Golgi network"/>
    <property type="evidence" value="ECO:0007669"/>
    <property type="project" value="TreeGrafter"/>
</dbReference>
<feature type="binding site" evidence="17">
    <location>
        <position position="307"/>
    </location>
    <ligand>
        <name>Mg(2+)</name>
        <dbReference type="ChEBI" id="CHEBI:18420"/>
    </ligand>
</feature>
<feature type="binding site" evidence="16">
    <location>
        <position position="686"/>
    </location>
    <ligand>
        <name>ATP</name>
        <dbReference type="ChEBI" id="CHEBI:30616"/>
    </ligand>
</feature>
<evidence type="ECO:0000256" key="12">
    <source>
        <dbReference type="ARBA" id="ARBA00023055"/>
    </source>
</evidence>
<feature type="transmembrane region" description="Helical" evidence="18">
    <location>
        <begin position="16"/>
        <end position="35"/>
    </location>
</feature>
<evidence type="ECO:0000256" key="10">
    <source>
        <dbReference type="ARBA" id="ARBA00022967"/>
    </source>
</evidence>
<feature type="compositionally biased region" description="Polar residues" evidence="19">
    <location>
        <begin position="1512"/>
        <end position="1523"/>
    </location>
</feature>
<feature type="binding site" evidence="17">
    <location>
        <position position="710"/>
    </location>
    <ligand>
        <name>Mg(2+)</name>
        <dbReference type="ChEBI" id="CHEBI:18420"/>
    </ligand>
</feature>
<dbReference type="Pfam" id="PF16212">
    <property type="entry name" value="PhoLip_ATPase_C"/>
    <property type="match status" value="1"/>
</dbReference>
<evidence type="ECO:0000259" key="20">
    <source>
        <dbReference type="Pfam" id="PF00122"/>
    </source>
</evidence>
<dbReference type="SMART" id="SM00368">
    <property type="entry name" value="LRR_RI"/>
    <property type="match status" value="6"/>
</dbReference>
<dbReference type="InterPro" id="IPR032675">
    <property type="entry name" value="LRR_dom_sf"/>
</dbReference>
<evidence type="ECO:0000256" key="4">
    <source>
        <dbReference type="ARBA" id="ARBA00022448"/>
    </source>
</evidence>
<feature type="domain" description="P-type ATPase C-terminal" evidence="21">
    <location>
        <begin position="733"/>
        <end position="911"/>
    </location>
</feature>
<evidence type="ECO:0000256" key="13">
    <source>
        <dbReference type="ARBA" id="ARBA00023136"/>
    </source>
</evidence>
<dbReference type="GO" id="GO:0045332">
    <property type="term" value="P:phospholipid translocation"/>
    <property type="evidence" value="ECO:0007669"/>
    <property type="project" value="TreeGrafter"/>
</dbReference>
<evidence type="ECO:0000313" key="22">
    <source>
        <dbReference type="EMBL" id="KAF6204710.1"/>
    </source>
</evidence>
<evidence type="ECO:0000256" key="11">
    <source>
        <dbReference type="ARBA" id="ARBA00022989"/>
    </source>
</evidence>
<feature type="transmembrane region" description="Helical" evidence="18">
    <location>
        <begin position="222"/>
        <end position="241"/>
    </location>
</feature>
<evidence type="ECO:0000256" key="18">
    <source>
        <dbReference type="RuleBase" id="RU362033"/>
    </source>
</evidence>
<feature type="binding site" evidence="17">
    <location>
        <position position="706"/>
    </location>
    <ligand>
        <name>Mg(2+)</name>
        <dbReference type="ChEBI" id="CHEBI:18420"/>
    </ligand>
</feature>
<feature type="binding site" evidence="16">
    <location>
        <position position="598"/>
    </location>
    <ligand>
        <name>ATP</name>
        <dbReference type="ChEBI" id="CHEBI:30616"/>
    </ligand>
</feature>
<proteinExistence type="inferred from homology"/>
<gene>
    <name evidence="22" type="ORF">GE061_018871</name>
</gene>
<feature type="binding site" evidence="16">
    <location>
        <position position="423"/>
    </location>
    <ligand>
        <name>ATP</name>
        <dbReference type="ChEBI" id="CHEBI:30616"/>
    </ligand>
</feature>
<feature type="binding site" evidence="16">
    <location>
        <position position="710"/>
    </location>
    <ligand>
        <name>ATP</name>
        <dbReference type="ChEBI" id="CHEBI:30616"/>
    </ligand>
</feature>
<comment type="subcellular location">
    <subcellularLocation>
        <location evidence="2">Endomembrane system</location>
        <topology evidence="2">Multi-pass membrane protein</topology>
    </subcellularLocation>
    <subcellularLocation>
        <location evidence="18">Membrane</location>
        <topology evidence="18">Multi-pass membrane protein</topology>
    </subcellularLocation>
</comment>
<dbReference type="Gene3D" id="3.40.1110.10">
    <property type="entry name" value="Calcium-transporting ATPase, cytoplasmic domain N"/>
    <property type="match status" value="1"/>
</dbReference>
<dbReference type="NCBIfam" id="TIGR01652">
    <property type="entry name" value="ATPase-Plipid"/>
    <property type="match status" value="1"/>
</dbReference>
<keyword evidence="12" id="KW-0445">Lipid transport</keyword>
<dbReference type="GO" id="GO:0006897">
    <property type="term" value="P:endocytosis"/>
    <property type="evidence" value="ECO:0007669"/>
    <property type="project" value="TreeGrafter"/>
</dbReference>
<dbReference type="InterPro" id="IPR036412">
    <property type="entry name" value="HAD-like_sf"/>
</dbReference>
<dbReference type="EMBL" id="WIXP02000009">
    <property type="protein sequence ID" value="KAF6204710.1"/>
    <property type="molecule type" value="Genomic_DNA"/>
</dbReference>
<dbReference type="Gene3D" id="3.40.50.1000">
    <property type="entry name" value="HAD superfamily/HAD-like"/>
    <property type="match status" value="1"/>
</dbReference>
<feature type="binding site" evidence="16">
    <location>
        <position position="309"/>
    </location>
    <ligand>
        <name>ATP</name>
        <dbReference type="ChEBI" id="CHEBI:30616"/>
    </ligand>
</feature>
<feature type="binding site" evidence="16">
    <location>
        <position position="308"/>
    </location>
    <ligand>
        <name>ATP</name>
        <dbReference type="ChEBI" id="CHEBI:30616"/>
    </ligand>
</feature>
<dbReference type="GO" id="GO:0005524">
    <property type="term" value="F:ATP binding"/>
    <property type="evidence" value="ECO:0007669"/>
    <property type="project" value="UniProtKB-UniRule"/>
</dbReference>
<evidence type="ECO:0000256" key="17">
    <source>
        <dbReference type="PIRSR" id="PIRSR606539-3"/>
    </source>
</evidence>
<feature type="binding site" evidence="16">
    <location>
        <position position="518"/>
    </location>
    <ligand>
        <name>ATP</name>
        <dbReference type="ChEBI" id="CHEBI:30616"/>
    </ligand>
</feature>
<dbReference type="FunFam" id="3.40.1110.10:FF:000097">
    <property type="entry name" value="Phospholipid-transporting ATPase"/>
    <property type="match status" value="1"/>
</dbReference>
<protein>
    <recommendedName>
        <fullName evidence="18">Phospholipid-transporting ATPase</fullName>
        <ecNumber evidence="18">7.6.2.1</ecNumber>
    </recommendedName>
</protein>
<dbReference type="PANTHER" id="PTHR24092:SF5">
    <property type="entry name" value="PHOSPHOLIPID-TRANSPORTING ATPASE"/>
    <property type="match status" value="1"/>
</dbReference>
<dbReference type="PROSITE" id="PS00154">
    <property type="entry name" value="ATPASE_E1_E2"/>
    <property type="match status" value="1"/>
</dbReference>
<keyword evidence="13 18" id="KW-0472">Membrane</keyword>
<evidence type="ECO:0000256" key="9">
    <source>
        <dbReference type="ARBA" id="ARBA00022842"/>
    </source>
</evidence>
<organism evidence="22 23">
    <name type="scientific">Apolygus lucorum</name>
    <name type="common">Small green plant bug</name>
    <name type="synonym">Lygocoris lucorum</name>
    <dbReference type="NCBI Taxonomy" id="248454"/>
    <lineage>
        <taxon>Eukaryota</taxon>
        <taxon>Metazoa</taxon>
        <taxon>Ecdysozoa</taxon>
        <taxon>Arthropoda</taxon>
        <taxon>Hexapoda</taxon>
        <taxon>Insecta</taxon>
        <taxon>Pterygota</taxon>
        <taxon>Neoptera</taxon>
        <taxon>Paraneoptera</taxon>
        <taxon>Hemiptera</taxon>
        <taxon>Heteroptera</taxon>
        <taxon>Panheteroptera</taxon>
        <taxon>Cimicomorpha</taxon>
        <taxon>Miridae</taxon>
        <taxon>Mirini</taxon>
        <taxon>Apolygus</taxon>
    </lineage>
</organism>
<feature type="binding site" evidence="16">
    <location>
        <position position="307"/>
    </location>
    <ligand>
        <name>ATP</name>
        <dbReference type="ChEBI" id="CHEBI:30616"/>
    </ligand>
</feature>
<evidence type="ECO:0000256" key="5">
    <source>
        <dbReference type="ARBA" id="ARBA00022692"/>
    </source>
</evidence>
<reference evidence="22" key="1">
    <citation type="journal article" date="2021" name="Mol. Ecol. Resour.">
        <title>Apolygus lucorum genome provides insights into omnivorousness and mesophyll feeding.</title>
        <authorList>
            <person name="Liu Y."/>
            <person name="Liu H."/>
            <person name="Wang H."/>
            <person name="Huang T."/>
            <person name="Liu B."/>
            <person name="Yang B."/>
            <person name="Yin L."/>
            <person name="Li B."/>
            <person name="Zhang Y."/>
            <person name="Zhang S."/>
            <person name="Jiang F."/>
            <person name="Zhang X."/>
            <person name="Ren Y."/>
            <person name="Wang B."/>
            <person name="Wang S."/>
            <person name="Lu Y."/>
            <person name="Wu K."/>
            <person name="Fan W."/>
            <person name="Wang G."/>
        </authorList>
    </citation>
    <scope>NUCLEOTIDE SEQUENCE</scope>
    <source>
        <strain evidence="22">12Hb</strain>
    </source>
</reference>
<dbReference type="InterPro" id="IPR023299">
    <property type="entry name" value="ATPase_P-typ_cyto_dom_N"/>
</dbReference>
<evidence type="ECO:0000256" key="16">
    <source>
        <dbReference type="PIRSR" id="PIRSR606539-2"/>
    </source>
</evidence>
<keyword evidence="4" id="KW-0813">Transport</keyword>
<dbReference type="InterPro" id="IPR006539">
    <property type="entry name" value="P-type_ATPase_IV"/>
</dbReference>
<evidence type="ECO:0000256" key="7">
    <source>
        <dbReference type="ARBA" id="ARBA00022741"/>
    </source>
</evidence>
<dbReference type="InterPro" id="IPR023298">
    <property type="entry name" value="ATPase_P-typ_TM_dom_sf"/>
</dbReference>
<evidence type="ECO:0000313" key="23">
    <source>
        <dbReference type="Proteomes" id="UP000466442"/>
    </source>
</evidence>
<feature type="binding site" evidence="16">
    <location>
        <position position="599"/>
    </location>
    <ligand>
        <name>ATP</name>
        <dbReference type="ChEBI" id="CHEBI:30616"/>
    </ligand>
</feature>
<feature type="transmembrane region" description="Helical" evidence="18">
    <location>
        <begin position="793"/>
        <end position="815"/>
    </location>
</feature>
<feature type="compositionally biased region" description="Polar residues" evidence="19">
    <location>
        <begin position="1573"/>
        <end position="1593"/>
    </location>
</feature>
<dbReference type="InterPro" id="IPR059000">
    <property type="entry name" value="ATPase_P-type_domA"/>
</dbReference>
<keyword evidence="7 16" id="KW-0547">Nucleotide-binding</keyword>
<feature type="compositionally biased region" description="Low complexity" evidence="19">
    <location>
        <begin position="1626"/>
        <end position="1637"/>
    </location>
</feature>
<accession>A0A8S9X6I5</accession>
<dbReference type="InterPro" id="IPR023214">
    <property type="entry name" value="HAD_sf"/>
</dbReference>
<dbReference type="Pfam" id="PF00122">
    <property type="entry name" value="E1-E2_ATPase"/>
    <property type="match status" value="1"/>
</dbReference>
<dbReference type="SUPFAM" id="SSF52047">
    <property type="entry name" value="RNI-like"/>
    <property type="match status" value="1"/>
</dbReference>
<feature type="active site" description="4-aspartylphosphate intermediate" evidence="15">
    <location>
        <position position="307"/>
    </location>
</feature>
<feature type="binding site" evidence="16">
    <location>
        <position position="680"/>
    </location>
    <ligand>
        <name>ATP</name>
        <dbReference type="ChEBI" id="CHEBI:30616"/>
    </ligand>
</feature>
<evidence type="ECO:0000256" key="2">
    <source>
        <dbReference type="ARBA" id="ARBA00004127"/>
    </source>
</evidence>
<keyword evidence="23" id="KW-1185">Reference proteome</keyword>
<feature type="binding site" evidence="16">
    <location>
        <position position="489"/>
    </location>
    <ligand>
        <name>ATP</name>
        <dbReference type="ChEBI" id="CHEBI:30616"/>
    </ligand>
</feature>
<dbReference type="GO" id="GO:0005768">
    <property type="term" value="C:endosome"/>
    <property type="evidence" value="ECO:0007669"/>
    <property type="project" value="TreeGrafter"/>
</dbReference>
<dbReference type="InterPro" id="IPR008250">
    <property type="entry name" value="ATPase_P-typ_transduc_dom_A_sf"/>
</dbReference>
<dbReference type="OrthoDB" id="377733at2759"/>
<evidence type="ECO:0000256" key="19">
    <source>
        <dbReference type="SAM" id="MobiDB-lite"/>
    </source>
</evidence>
<evidence type="ECO:0000256" key="3">
    <source>
        <dbReference type="ARBA" id="ARBA00008109"/>
    </source>
</evidence>
<dbReference type="SUPFAM" id="SSF81660">
    <property type="entry name" value="Metal cation-transporting ATPase, ATP-binding domain N"/>
    <property type="match status" value="1"/>
</dbReference>
<keyword evidence="8 16" id="KW-0067">ATP-binding</keyword>
<dbReference type="FunFam" id="3.40.50.1000:FF:000009">
    <property type="entry name" value="Phospholipid-transporting ATPase"/>
    <property type="match status" value="1"/>
</dbReference>
<dbReference type="InterPro" id="IPR032630">
    <property type="entry name" value="P_typ_ATPase_c"/>
</dbReference>
<dbReference type="PRINTS" id="PR00119">
    <property type="entry name" value="CATATPASE"/>
</dbReference>
<keyword evidence="6 17" id="KW-0479">Metal-binding</keyword>
<dbReference type="Gene3D" id="2.70.150.10">
    <property type="entry name" value="Calcium-transporting ATPase, cytoplasmic transduction domain A"/>
    <property type="match status" value="1"/>
</dbReference>
<feature type="domain" description="P-type ATPase A" evidence="20">
    <location>
        <begin position="64"/>
        <end position="197"/>
    </location>
</feature>
<sequence length="1643" mass="181624">MALSQLIPSLRLGYLYTYWGPLGFVLTVTIIREAIDDFRRYQRDKEVNSQKYSRLVQKLDGSVTIESVPSSKLKVGDLIFIEKEQRVPADLVLLRTTEKTGSCFIRTDQLDGETDWKLRIAVPQTQKLDSDRRIFDIKATLYVEKPWHDIHNFIGTFKCDVSPQDEGLNIENTLWANTVLASGTALGAVLYTGSETRSVMNNSQPRSKAGLLDMEINQLTKLLFCAVLALALVMMCLKGFSGPWYKYTFRFVLLFSYIIPLSLRVNLDMGKAFYSWQMQRDPEMPGCVVRCTTIPEELGRISYLLSDKTGTLTQNSMVFKKLHIGGQNCYTSERFNVVRQAVAAHFSGGGESNLIGIGMKTNDQQDLYEAVKAIALCHNVTPVFEKRSGSDPTDPLESQSELDDEYWGAKPVCVSYQASSPDEVALVKWSEEVGLALMQRDINNMQLHTPVNTTLDFSILQMFPFTSESKRMGIIVKNKTNGDITFYMKGADVVMRDIVYHQDWLDEEVTNMAREGLRTLVVAKKSLTPEQYLDFESRYNKAKALSTDRSSAMSSILAQLERDMELVCVTGVEDKLQDNVKTTLETLHNAGVKIWMLTGDKLETAICIAKSSMLVSRKEELFVFDNVSSRTEAHDQINAAGKKQNCVIVLTGTTLEYCLNFYKSEFMELACRSPSVVCCRCSPTQKALVVTLIQEHTGKRTAAVGDGGNDVSMIQAADVGIGIAGKEGKQASLAADFSIVEFSSLLRLLLVHGRYSYKRSASLSQFVIHRGLIISTMQAIFSAVFYFSSVSMFPAFFMVGYATIYTMFPVFSLVLDKDVEGHIALRYPELYKDLSKGRSLSYKTFFIWVLISIIQGGVIMYGALVLFEDEFIHVVSISFTALILTELIMVALTVRTWHYVIVLAELVSFSFPLSSCLRKRNSNRQSLSNRSVSFPEDDSRIVTGYLEPVNPWIYAESITKEAVLSNYIRSCEKHGVNPVRSVVVQLEGLPYEESNERFDALDLRFETLQLGSCEALEEIFKRVQFEKLNLDNTGLDDEASVALFDMIEYYEAATNINISNNTNIGSRGWQACSRMLKRTKCLEQLECRNTPLDESLIPPLSRALRVGTQLQVLKLEKCCLAGRPIVILAAALKLNTILKELYLAENEFTSIDAVQLSGLLKCNVTLQLLDLSNNMLEDAGVGHLCEALCEQTRPSGGLAILVLWNNRLRSGSGFHFNKALKTNNTLEMLNVGHNELRDDFLTGLIEGLTLNRNLLRLGMQSTHLTSAGAITLSQIMNGNPNLQRIDLRDNDLQVSGLAALALALKSNTSITQLDIDDCPKKSRTQDDTGEEYGASVEEIRNYCQRNECGDATDSAEEDMALRAKLCSIAARKISLTCDTSMMNRPPVPSTQMLNPQASSFLQVDARKIGSGGRLRSPAPSPIPSPVASPSPTRTRFQVSKVSEDASSDNEFFGSRNMRFRVTPVNSIEGSPAAKQPPIMVPQVVVANREPSPVPQKKLPAPSPGAPLPSSADSTPPRTRKLSSWMSPIFPESKVTSAGIEKLLGLFQNPFGIRGGGGTQNEESSESGVRHGDNTNNNAAVPTTIIVSQISTDDTIPDKEDTGGSGGATWPQATSILRSPASTPIQSAASAPSLSAMAVIKPTG</sequence>
<feature type="region of interest" description="Disordered" evidence="19">
    <location>
        <begin position="1409"/>
        <end position="1449"/>
    </location>
</feature>
<feature type="region of interest" description="Disordered" evidence="19">
    <location>
        <begin position="1553"/>
        <end position="1643"/>
    </location>
</feature>
<feature type="region of interest" description="Disordered" evidence="19">
    <location>
        <begin position="1490"/>
        <end position="1523"/>
    </location>
</feature>
<evidence type="ECO:0000256" key="14">
    <source>
        <dbReference type="ARBA" id="ARBA00034036"/>
    </source>
</evidence>
<dbReference type="InterPro" id="IPR001757">
    <property type="entry name" value="P_typ_ATPase"/>
</dbReference>
<evidence type="ECO:0000256" key="15">
    <source>
        <dbReference type="PIRSR" id="PIRSR606539-1"/>
    </source>
</evidence>
<evidence type="ECO:0000256" key="8">
    <source>
        <dbReference type="ARBA" id="ARBA00022840"/>
    </source>
</evidence>
<dbReference type="Pfam" id="PF13246">
    <property type="entry name" value="Cation_ATPase"/>
    <property type="match status" value="1"/>
</dbReference>
<feature type="transmembrane region" description="Helical" evidence="18">
    <location>
        <begin position="845"/>
        <end position="865"/>
    </location>
</feature>
<dbReference type="SFLD" id="SFLDS00003">
    <property type="entry name" value="Haloacid_Dehalogenase"/>
    <property type="match status" value="1"/>
</dbReference>
<name>A0A8S9X6I5_APOLU</name>
<feature type="transmembrane region" description="Helical" evidence="18">
    <location>
        <begin position="767"/>
        <end position="787"/>
    </location>
</feature>
<feature type="binding site" evidence="17">
    <location>
        <position position="309"/>
    </location>
    <ligand>
        <name>Mg(2+)</name>
        <dbReference type="ChEBI" id="CHEBI:18420"/>
    </ligand>
</feature>
<dbReference type="SUPFAM" id="SSF56784">
    <property type="entry name" value="HAD-like"/>
    <property type="match status" value="1"/>
</dbReference>
<dbReference type="SFLD" id="SFLDF00027">
    <property type="entry name" value="p-type_atpase"/>
    <property type="match status" value="1"/>
</dbReference>
<dbReference type="Gene3D" id="3.80.10.10">
    <property type="entry name" value="Ribonuclease Inhibitor"/>
    <property type="match status" value="1"/>
</dbReference>
<feature type="transmembrane region" description="Helical" evidence="18">
    <location>
        <begin position="871"/>
        <end position="890"/>
    </location>
</feature>
<evidence type="ECO:0000259" key="21">
    <source>
        <dbReference type="Pfam" id="PF16212"/>
    </source>
</evidence>
<feature type="binding site" evidence="16">
    <location>
        <position position="465"/>
    </location>
    <ligand>
        <name>ATP</name>
        <dbReference type="ChEBI" id="CHEBI:30616"/>
    </ligand>
</feature>
<dbReference type="GO" id="GO:0000287">
    <property type="term" value="F:magnesium ion binding"/>
    <property type="evidence" value="ECO:0007669"/>
    <property type="project" value="UniProtKB-UniRule"/>
</dbReference>
<dbReference type="InterPro" id="IPR018303">
    <property type="entry name" value="ATPase_P-typ_P_site"/>
</dbReference>
<keyword evidence="5 18" id="KW-0812">Transmembrane</keyword>
<dbReference type="SUPFAM" id="SSF81665">
    <property type="entry name" value="Calcium ATPase, transmembrane domain M"/>
    <property type="match status" value="1"/>
</dbReference>
<evidence type="ECO:0000256" key="6">
    <source>
        <dbReference type="ARBA" id="ARBA00022723"/>
    </source>
</evidence>
<dbReference type="InterPro" id="IPR044492">
    <property type="entry name" value="P_typ_ATPase_HD_dom"/>
</dbReference>
<dbReference type="GO" id="GO:0140326">
    <property type="term" value="F:ATPase-coupled intramembrane lipid transporter activity"/>
    <property type="evidence" value="ECO:0007669"/>
    <property type="project" value="UniProtKB-EC"/>
</dbReference>
<comment type="catalytic activity">
    <reaction evidence="14 18">
        <text>ATP + H2O + phospholipidSide 1 = ADP + phosphate + phospholipidSide 2.</text>
        <dbReference type="EC" id="7.6.2.1"/>
    </reaction>
</comment>
<keyword evidence="10 18" id="KW-1278">Translocase</keyword>
<comment type="similarity">
    <text evidence="3 18">Belongs to the cation transport ATPase (P-type) (TC 3.A.3) family. Type IV subfamily.</text>
</comment>
<dbReference type="GO" id="GO:0016887">
    <property type="term" value="F:ATP hydrolysis activity"/>
    <property type="evidence" value="ECO:0007669"/>
    <property type="project" value="InterPro"/>
</dbReference>
<dbReference type="SFLD" id="SFLDG00002">
    <property type="entry name" value="C1.7:_P-type_atpase_like"/>
    <property type="match status" value="1"/>
</dbReference>
<feature type="compositionally biased region" description="Pro residues" evidence="19">
    <location>
        <begin position="1418"/>
        <end position="1428"/>
    </location>
</feature>
<dbReference type="SUPFAM" id="SSF81653">
    <property type="entry name" value="Calcium ATPase, transduction domain A"/>
    <property type="match status" value="1"/>
</dbReference>